<dbReference type="GO" id="GO:0003937">
    <property type="term" value="F:IMP cyclohydrolase activity"/>
    <property type="evidence" value="ECO:0007669"/>
    <property type="project" value="UniProtKB-EC"/>
</dbReference>
<dbReference type="NCBIfam" id="NF002049">
    <property type="entry name" value="PRK00881.1"/>
    <property type="match status" value="1"/>
</dbReference>
<reference evidence="12" key="1">
    <citation type="submission" date="2025-08" db="UniProtKB">
        <authorList>
            <consortium name="RefSeq"/>
        </authorList>
    </citation>
    <scope>IDENTIFICATION</scope>
    <source>
        <tissue evidence="12">Young leaves</tissue>
    </source>
</reference>
<evidence type="ECO:0000313" key="11">
    <source>
        <dbReference type="Proteomes" id="UP000228380"/>
    </source>
</evidence>
<dbReference type="GO" id="GO:0005829">
    <property type="term" value="C:cytosol"/>
    <property type="evidence" value="ECO:0007669"/>
    <property type="project" value="TreeGrafter"/>
</dbReference>
<dbReference type="UniPathway" id="UPA00074">
    <property type="reaction ID" value="UER00133"/>
</dbReference>
<dbReference type="NCBIfam" id="TIGR00355">
    <property type="entry name" value="purH"/>
    <property type="match status" value="1"/>
</dbReference>
<evidence type="ECO:0000313" key="12">
    <source>
        <dbReference type="RefSeq" id="XP_038977711.1"/>
    </source>
</evidence>
<evidence type="ECO:0000256" key="4">
    <source>
        <dbReference type="ARBA" id="ARBA00022679"/>
    </source>
</evidence>
<dbReference type="InterPro" id="IPR036914">
    <property type="entry name" value="MGS-like_dom_sf"/>
</dbReference>
<evidence type="ECO:0000256" key="6">
    <source>
        <dbReference type="ARBA" id="ARBA00022801"/>
    </source>
</evidence>
<dbReference type="InterPro" id="IPR011607">
    <property type="entry name" value="MGS-like_dom"/>
</dbReference>
<comment type="catalytic activity">
    <reaction evidence="8">
        <text>(6R)-10-formyltetrahydrofolate + 5-amino-1-(5-phospho-beta-D-ribosyl)imidazole-4-carboxamide = 5-formamido-1-(5-phospho-D-ribosyl)imidazole-4-carboxamide + (6S)-5,6,7,8-tetrahydrofolate</text>
        <dbReference type="Rhea" id="RHEA:22192"/>
        <dbReference type="ChEBI" id="CHEBI:57453"/>
        <dbReference type="ChEBI" id="CHEBI:58467"/>
        <dbReference type="ChEBI" id="CHEBI:58475"/>
        <dbReference type="ChEBI" id="CHEBI:195366"/>
        <dbReference type="EC" id="2.1.2.3"/>
    </reaction>
</comment>
<evidence type="ECO:0000256" key="9">
    <source>
        <dbReference type="ARBA" id="ARBA00050687"/>
    </source>
</evidence>
<dbReference type="GO" id="GO:0006189">
    <property type="term" value="P:'de novo' IMP biosynthetic process"/>
    <property type="evidence" value="ECO:0007669"/>
    <property type="project" value="UniProtKB-UniPathway"/>
</dbReference>
<dbReference type="CDD" id="cd01421">
    <property type="entry name" value="IMPCH"/>
    <property type="match status" value="1"/>
</dbReference>
<dbReference type="InterPro" id="IPR002695">
    <property type="entry name" value="PurH-like"/>
</dbReference>
<accession>A0A8B8ZTU8</accession>
<sequence>MPFSLSGFPAVTTTKAAHLYLYPHRRYHPRAQPTRVFLPCVVYRLSSNGLHSIRAMAEVETQTAAPSLSTGGMQALISLSDKRDLAFLANGLQALGYSIVSTGGTASALEQAGVSVTKVEEITHFPEMLDGRVKTLHPNIHGGILARRDHGHHMEALNKHGIGTLDIVVVNLYPFYEKVTSASGIRFEDGVENIDIGGPTLIRAAAKNHKDVLVVVDHKDYPALLEFLQGKNDDQQFRRKLAWKAFQHVASYDSAVSEWLWKQSEGGNTFPPSFTVPMSLKSTLRYGENPHQKAAFYDDKSLSLVNAGGIATAIQYHGKEMSYNNYLDADAAWNCVSEFKRPTCVIVKHTNPCGVASQQDILEAYRLAVKGDPVSAFGGIVAFNTTVDEDLAKEIREFRSPTDGETRMFYEIVVAPKYTEKGLEILRGKSKTLRILEAKKSGKGMLSLRQVGGGWLAQDSDDLTPEDIKFNVVSERVPQEDELSDAEFAWLCVKHVKSNAIVIAKNNRMLGMGSGQPNRLESLRIAFRKAGEEAKGAALASDAFFPFAWNDAVEEACQNGIGVIAEPGGSIRDKDAVDCCNKYGVSLLFTNVRHFRH</sequence>
<dbReference type="PANTHER" id="PTHR11692">
    <property type="entry name" value="BIFUNCTIONAL PURINE BIOSYNTHESIS PROTEIN PURH"/>
    <property type="match status" value="1"/>
</dbReference>
<proteinExistence type="inferred from homology"/>
<dbReference type="GO" id="GO:0004643">
    <property type="term" value="F:phosphoribosylaminoimidazolecarboxamide formyltransferase activity"/>
    <property type="evidence" value="ECO:0007669"/>
    <property type="project" value="UniProtKB-EC"/>
</dbReference>
<evidence type="ECO:0000256" key="7">
    <source>
        <dbReference type="ARBA" id="ARBA00023268"/>
    </source>
</evidence>
<dbReference type="PIRSF" id="PIRSF000414">
    <property type="entry name" value="AICARFT_IMPCHas"/>
    <property type="match status" value="1"/>
</dbReference>
<dbReference type="FunFam" id="3.40.140.20:FF:000002">
    <property type="entry name" value="Bifunctional purine biosynthesis protein PurH"/>
    <property type="match status" value="1"/>
</dbReference>
<comment type="catalytic activity">
    <reaction evidence="9">
        <text>IMP + H2O = 5-formamido-1-(5-phospho-D-ribosyl)imidazole-4-carboxamide</text>
        <dbReference type="Rhea" id="RHEA:18445"/>
        <dbReference type="ChEBI" id="CHEBI:15377"/>
        <dbReference type="ChEBI" id="CHEBI:58053"/>
        <dbReference type="ChEBI" id="CHEBI:58467"/>
        <dbReference type="EC" id="3.5.4.10"/>
    </reaction>
</comment>
<dbReference type="FunFam" id="3.40.50.1380:FF:000001">
    <property type="entry name" value="Bifunctional purine biosynthesis protein PurH"/>
    <property type="match status" value="1"/>
</dbReference>
<dbReference type="FunFam" id="3.40.140.20:FF:000001">
    <property type="entry name" value="Bifunctional purine biosynthesis protein PurH"/>
    <property type="match status" value="1"/>
</dbReference>
<dbReference type="GeneID" id="120108204"/>
<keyword evidence="7" id="KW-0511">Multifunctional enzyme</keyword>
<feature type="domain" description="MGS-like" evidence="10">
    <location>
        <begin position="63"/>
        <end position="216"/>
    </location>
</feature>
<dbReference type="SUPFAM" id="SSF53927">
    <property type="entry name" value="Cytidine deaminase-like"/>
    <property type="match status" value="1"/>
</dbReference>
<evidence type="ECO:0000259" key="10">
    <source>
        <dbReference type="PROSITE" id="PS51855"/>
    </source>
</evidence>
<dbReference type="Gene3D" id="3.40.50.1380">
    <property type="entry name" value="Methylglyoxal synthase-like domain"/>
    <property type="match status" value="1"/>
</dbReference>
<keyword evidence="6" id="KW-0378">Hydrolase</keyword>
<dbReference type="InterPro" id="IPR016193">
    <property type="entry name" value="Cytidine_deaminase-like"/>
</dbReference>
<evidence type="ECO:0000256" key="1">
    <source>
        <dbReference type="ARBA" id="ARBA00004844"/>
    </source>
</evidence>
<dbReference type="OrthoDB" id="6017153at2759"/>
<dbReference type="Proteomes" id="UP000228380">
    <property type="component" value="Unplaced"/>
</dbReference>
<evidence type="ECO:0000256" key="5">
    <source>
        <dbReference type="ARBA" id="ARBA00022755"/>
    </source>
</evidence>
<comment type="pathway">
    <text evidence="2">Purine metabolism; IMP biosynthesis via de novo pathway; 5-formamido-1-(5-phospho-D-ribosyl)imidazole-4-carboxamide from 5-amino-1-(5-phospho-D-ribosyl)imidazole-4-carboxamide (10-formyl THF route): step 1/1.</text>
</comment>
<comment type="similarity">
    <text evidence="3">Belongs to the PurH family.</text>
</comment>
<gene>
    <name evidence="12" type="primary">LOC120108204</name>
</gene>
<dbReference type="Gene3D" id="3.40.140.20">
    <property type="match status" value="2"/>
</dbReference>
<dbReference type="InterPro" id="IPR024051">
    <property type="entry name" value="AICAR_Tfase_dup_dom_sf"/>
</dbReference>
<dbReference type="PROSITE" id="PS51855">
    <property type="entry name" value="MGS"/>
    <property type="match status" value="1"/>
</dbReference>
<protein>
    <submittedName>
        <fullName evidence="12">Bifunctional purine biosynthesis protein PurH-like</fullName>
    </submittedName>
</protein>
<keyword evidence="4" id="KW-0808">Transferase</keyword>
<evidence type="ECO:0000256" key="8">
    <source>
        <dbReference type="ARBA" id="ARBA00050488"/>
    </source>
</evidence>
<keyword evidence="5" id="KW-0658">Purine biosynthesis</keyword>
<dbReference type="Pfam" id="PF02142">
    <property type="entry name" value="MGS"/>
    <property type="match status" value="1"/>
</dbReference>
<name>A0A8B8ZTU8_PHODC</name>
<organism evidence="11 12">
    <name type="scientific">Phoenix dactylifera</name>
    <name type="common">Date palm</name>
    <dbReference type="NCBI Taxonomy" id="42345"/>
    <lineage>
        <taxon>Eukaryota</taxon>
        <taxon>Viridiplantae</taxon>
        <taxon>Streptophyta</taxon>
        <taxon>Embryophyta</taxon>
        <taxon>Tracheophyta</taxon>
        <taxon>Spermatophyta</taxon>
        <taxon>Magnoliopsida</taxon>
        <taxon>Liliopsida</taxon>
        <taxon>Arecaceae</taxon>
        <taxon>Coryphoideae</taxon>
        <taxon>Phoeniceae</taxon>
        <taxon>Phoenix</taxon>
    </lineage>
</organism>
<dbReference type="SMART" id="SM00798">
    <property type="entry name" value="AICARFT_IMPCHas"/>
    <property type="match status" value="1"/>
</dbReference>
<dbReference type="PANTHER" id="PTHR11692:SF0">
    <property type="entry name" value="BIFUNCTIONAL PURINE BIOSYNTHESIS PROTEIN ATIC"/>
    <property type="match status" value="1"/>
</dbReference>
<dbReference type="SMART" id="SM00851">
    <property type="entry name" value="MGS"/>
    <property type="match status" value="1"/>
</dbReference>
<dbReference type="SUPFAM" id="SSF52335">
    <property type="entry name" value="Methylglyoxal synthase-like"/>
    <property type="match status" value="1"/>
</dbReference>
<dbReference type="RefSeq" id="XP_038977711.1">
    <property type="nucleotide sequence ID" value="XM_039121783.1"/>
</dbReference>
<dbReference type="KEGG" id="pda:120108204"/>
<dbReference type="HAMAP" id="MF_00139">
    <property type="entry name" value="PurH"/>
    <property type="match status" value="1"/>
</dbReference>
<keyword evidence="11" id="KW-1185">Reference proteome</keyword>
<evidence type="ECO:0000256" key="3">
    <source>
        <dbReference type="ARBA" id="ARBA00007667"/>
    </source>
</evidence>
<comment type="pathway">
    <text evidence="1">Purine metabolism; IMP biosynthesis via de novo pathway; IMP from 5-formamido-1-(5-phospho-D-ribosyl)imidazole-4-carboxamide: step 1/1.</text>
</comment>
<dbReference type="AlphaFoldDB" id="A0A8B8ZTU8"/>
<dbReference type="Pfam" id="PF01808">
    <property type="entry name" value="AICARFT_IMPCHas"/>
    <property type="match status" value="1"/>
</dbReference>
<evidence type="ECO:0000256" key="2">
    <source>
        <dbReference type="ARBA" id="ARBA00004954"/>
    </source>
</evidence>